<keyword evidence="3 5" id="KW-0808">Transferase</keyword>
<sequence>MAEISGLRIAILLPSLHGGGAEFVAVQWGRYLANRGAAVTFLTTHARKEQRSEHLPGGWFGGRILALRNRLRAREFDVVLALAPHWNLIALLASRMLPGRPTIAISGRTIETGARRAGNNKAIELALARIWYRFADAFIAISHASGAEAQTMFSVPTDRLWVVPNPAMGKVSRRSLSSETDVSDSGTLHIVVPGRLTPSKRPSLAIQVAQQCAKTSGRPVYLHFFGSGREEEKARAAVPDDLTTIFHGWVENWFDHVPPGAVVLLPSQVEGFANVLVEAAAMGVPSVASSRALGVSDAIVPGITGQLALSDAPSDYAHAVLAAESIRPGAEIDHWLDRFSAQSSGECLEQAIMTAVARRDAER</sequence>
<dbReference type="Pfam" id="PF13692">
    <property type="entry name" value="Glyco_trans_1_4"/>
    <property type="match status" value="1"/>
</dbReference>
<keyword evidence="6" id="KW-1185">Reference proteome</keyword>
<evidence type="ECO:0000313" key="5">
    <source>
        <dbReference type="EMBL" id="WGW12166.1"/>
    </source>
</evidence>
<dbReference type="InterPro" id="IPR028098">
    <property type="entry name" value="Glyco_trans_4-like_N"/>
</dbReference>
<dbReference type="RefSeq" id="WP_349638965.1">
    <property type="nucleotide sequence ID" value="NZ_CP090958.1"/>
</dbReference>
<dbReference type="GO" id="GO:0016757">
    <property type="term" value="F:glycosyltransferase activity"/>
    <property type="evidence" value="ECO:0007669"/>
    <property type="project" value="UniProtKB-KW"/>
</dbReference>
<evidence type="ECO:0000313" key="6">
    <source>
        <dbReference type="Proteomes" id="UP001209083"/>
    </source>
</evidence>
<proteinExistence type="predicted"/>
<evidence type="ECO:0000259" key="4">
    <source>
        <dbReference type="Pfam" id="PF13439"/>
    </source>
</evidence>
<evidence type="ECO:0000256" key="1">
    <source>
        <dbReference type="ARBA" id="ARBA00021292"/>
    </source>
</evidence>
<dbReference type="Pfam" id="PF13439">
    <property type="entry name" value="Glyco_transf_4"/>
    <property type="match status" value="1"/>
</dbReference>
<evidence type="ECO:0000256" key="3">
    <source>
        <dbReference type="ARBA" id="ARBA00022679"/>
    </source>
</evidence>
<keyword evidence="2 5" id="KW-0328">Glycosyltransferase</keyword>
<reference evidence="5 6" key="1">
    <citation type="submission" date="2023-05" db="EMBL/GenBank/DDBJ databases">
        <title>Lithophilousrod everest ZFBP1038 complete genpme.</title>
        <authorList>
            <person name="Tian M."/>
        </authorList>
    </citation>
    <scope>NUCLEOTIDE SEQUENCE [LARGE SCALE GENOMIC DNA]</scope>
    <source>
        <strain evidence="5 6">ZFBP1038</strain>
    </source>
</reference>
<dbReference type="InterPro" id="IPR050194">
    <property type="entry name" value="Glycosyltransferase_grp1"/>
</dbReference>
<name>A0ABY8QUU4_9MICO</name>
<dbReference type="PANTHER" id="PTHR45947">
    <property type="entry name" value="SULFOQUINOVOSYL TRANSFERASE SQD2"/>
    <property type="match status" value="1"/>
</dbReference>
<organism evidence="5 6">
    <name type="scientific">Saxibacter everestensis</name>
    <dbReference type="NCBI Taxonomy" id="2909229"/>
    <lineage>
        <taxon>Bacteria</taxon>
        <taxon>Bacillati</taxon>
        <taxon>Actinomycetota</taxon>
        <taxon>Actinomycetes</taxon>
        <taxon>Micrococcales</taxon>
        <taxon>Brevibacteriaceae</taxon>
        <taxon>Saxibacter</taxon>
    </lineage>
</organism>
<feature type="domain" description="Glycosyltransferase subfamily 4-like N-terminal" evidence="4">
    <location>
        <begin position="19"/>
        <end position="166"/>
    </location>
</feature>
<dbReference type="SUPFAM" id="SSF53756">
    <property type="entry name" value="UDP-Glycosyltransferase/glycogen phosphorylase"/>
    <property type="match status" value="1"/>
</dbReference>
<gene>
    <name evidence="5" type="ORF">LWF01_19135</name>
</gene>
<evidence type="ECO:0000256" key="2">
    <source>
        <dbReference type="ARBA" id="ARBA00022676"/>
    </source>
</evidence>
<dbReference type="Proteomes" id="UP001209083">
    <property type="component" value="Chromosome"/>
</dbReference>
<dbReference type="Gene3D" id="3.40.50.2000">
    <property type="entry name" value="Glycogen Phosphorylase B"/>
    <property type="match status" value="2"/>
</dbReference>
<protein>
    <recommendedName>
        <fullName evidence="1">D-inositol 3-phosphate glycosyltransferase</fullName>
    </recommendedName>
</protein>
<dbReference type="PANTHER" id="PTHR45947:SF3">
    <property type="entry name" value="SULFOQUINOVOSYL TRANSFERASE SQD2"/>
    <property type="match status" value="1"/>
</dbReference>
<dbReference type="EMBL" id="CP090958">
    <property type="protein sequence ID" value="WGW12166.1"/>
    <property type="molecule type" value="Genomic_DNA"/>
</dbReference>
<accession>A0ABY8QUU4</accession>